<gene>
    <name evidence="7" type="primary">cfa1</name>
    <name evidence="7" type="ORF">LNKW23_21410</name>
</gene>
<comment type="caution">
    <text evidence="7">The sequence shown here is derived from an EMBL/GenBank/DDBJ whole genome shotgun (WGS) entry which is preliminary data.</text>
</comment>
<sequence length="446" mass="49896">MRLLDSVLKGAFENGRLAVIDTEGRHYSYGGAGPGPHVTIRFTDPAAPRRILLNPELGAAEAYMDGAMLVEEGSVHDLMRLFFLNKRQFDMTPGQRFWRGVHRRLRRFQQNNVIARARQNARAHYDIGDEVYRTFLDRDMQYSCGYFREPGLPLDAAQLAKKRHIAAKLGIRDGQRVLDIGCGWGGLALYLAHLADVEVLGVTLSERQHRLAVARAERLGVADRVRFERRDYREVEGGFDRVVSVGMLEHVGAHFLPAYFRIVHDRLRAGGLALIHAIGTRAAPGATSPFLRRYIFPGGYAPSLSESVAAVERSGLWTLDCEIWRSHYGLTLRAWRHRFAERRAKVAARMGERFCRMWELYLSGCECAFLEGPSMVFQLQLGRERDAAPLVRDYVMEETKRIARADAAFADRVAATAWECLDGAPLPATMRQSRAAGAGLGGAAGV</sequence>
<dbReference type="RefSeq" id="WP_285671719.1">
    <property type="nucleotide sequence ID" value="NZ_BSYI01000014.1"/>
</dbReference>
<evidence type="ECO:0000313" key="7">
    <source>
        <dbReference type="EMBL" id="GMG82928.1"/>
    </source>
</evidence>
<evidence type="ECO:0000256" key="2">
    <source>
        <dbReference type="ARBA" id="ARBA00022603"/>
    </source>
</evidence>
<keyword evidence="4" id="KW-0949">S-adenosyl-L-methionine</keyword>
<dbReference type="SUPFAM" id="SSF53335">
    <property type="entry name" value="S-adenosyl-L-methionine-dependent methyltransferases"/>
    <property type="match status" value="1"/>
</dbReference>
<proteinExistence type="inferred from homology"/>
<dbReference type="EMBL" id="BSYI01000014">
    <property type="protein sequence ID" value="GMG82928.1"/>
    <property type="molecule type" value="Genomic_DNA"/>
</dbReference>
<feature type="domain" description="DUF7884" evidence="6">
    <location>
        <begin position="8"/>
        <end position="89"/>
    </location>
</feature>
<name>A0ABQ6LPS3_9RHOB</name>
<dbReference type="Pfam" id="PF25371">
    <property type="entry name" value="DUF7884"/>
    <property type="match status" value="1"/>
</dbReference>
<dbReference type="Gene3D" id="3.40.50.150">
    <property type="entry name" value="Vaccinia Virus protein VP39"/>
    <property type="match status" value="1"/>
</dbReference>
<dbReference type="PIRSF" id="PIRSF003085">
    <property type="entry name" value="CMAS"/>
    <property type="match status" value="1"/>
</dbReference>
<keyword evidence="2" id="KW-0489">Methyltransferase</keyword>
<keyword evidence="5" id="KW-0443">Lipid metabolism</keyword>
<dbReference type="InterPro" id="IPR003333">
    <property type="entry name" value="CMAS"/>
</dbReference>
<dbReference type="InterPro" id="IPR057206">
    <property type="entry name" value="DUF7884"/>
</dbReference>
<evidence type="ECO:0000256" key="1">
    <source>
        <dbReference type="ARBA" id="ARBA00010815"/>
    </source>
</evidence>
<evidence type="ECO:0000256" key="4">
    <source>
        <dbReference type="ARBA" id="ARBA00022691"/>
    </source>
</evidence>
<dbReference type="CDD" id="cd02440">
    <property type="entry name" value="AdoMet_MTases"/>
    <property type="match status" value="1"/>
</dbReference>
<dbReference type="Proteomes" id="UP001239909">
    <property type="component" value="Unassembled WGS sequence"/>
</dbReference>
<dbReference type="InterPro" id="IPR029063">
    <property type="entry name" value="SAM-dependent_MTases_sf"/>
</dbReference>
<dbReference type="PANTHER" id="PTHR43667">
    <property type="entry name" value="CYCLOPROPANE-FATTY-ACYL-PHOSPHOLIPID SYNTHASE"/>
    <property type="match status" value="1"/>
</dbReference>
<organism evidence="7 8">
    <name type="scientific">Paralimibaculum aggregatum</name>
    <dbReference type="NCBI Taxonomy" id="3036245"/>
    <lineage>
        <taxon>Bacteria</taxon>
        <taxon>Pseudomonadati</taxon>
        <taxon>Pseudomonadota</taxon>
        <taxon>Alphaproteobacteria</taxon>
        <taxon>Rhodobacterales</taxon>
        <taxon>Paracoccaceae</taxon>
        <taxon>Paralimibaculum</taxon>
    </lineage>
</organism>
<accession>A0ABQ6LPS3</accession>
<dbReference type="Pfam" id="PF02353">
    <property type="entry name" value="CMAS"/>
    <property type="match status" value="1"/>
</dbReference>
<dbReference type="InterPro" id="IPR050723">
    <property type="entry name" value="CFA/CMAS"/>
</dbReference>
<protein>
    <submittedName>
        <fullName evidence="7">Cyclopropane-fatty-acyl-phospholipid synthase</fullName>
    </submittedName>
</protein>
<keyword evidence="3" id="KW-0808">Transferase</keyword>
<reference evidence="7 8" key="1">
    <citation type="submission" date="2023-04" db="EMBL/GenBank/DDBJ databases">
        <title>Marinoamorphus aggregata gen. nov., sp. Nov., isolate from tissue of brittle star Ophioplocus japonicus.</title>
        <authorList>
            <person name="Kawano K."/>
            <person name="Sawayama S."/>
            <person name="Nakagawa S."/>
        </authorList>
    </citation>
    <scope>NUCLEOTIDE SEQUENCE [LARGE SCALE GENOMIC DNA]</scope>
    <source>
        <strain evidence="7 8">NKW23</strain>
    </source>
</reference>
<keyword evidence="8" id="KW-1185">Reference proteome</keyword>
<evidence type="ECO:0000259" key="6">
    <source>
        <dbReference type="Pfam" id="PF25371"/>
    </source>
</evidence>
<comment type="similarity">
    <text evidence="1">Belongs to the CFA/CMAS family.</text>
</comment>
<evidence type="ECO:0000256" key="5">
    <source>
        <dbReference type="ARBA" id="ARBA00023098"/>
    </source>
</evidence>
<dbReference type="PANTHER" id="PTHR43667:SF1">
    <property type="entry name" value="CYCLOPROPANE-FATTY-ACYL-PHOSPHOLIPID SYNTHASE"/>
    <property type="match status" value="1"/>
</dbReference>
<evidence type="ECO:0000313" key="8">
    <source>
        <dbReference type="Proteomes" id="UP001239909"/>
    </source>
</evidence>
<evidence type="ECO:0000256" key="3">
    <source>
        <dbReference type="ARBA" id="ARBA00022679"/>
    </source>
</evidence>